<accession>A0ABU3PG67</accession>
<sequence>MWRVVFYERRNNRVQLDKTGPWLPQRQLAMDWAQWFSAQGYFVALQHQSGELERLCEGLPG</sequence>
<evidence type="ECO:0000313" key="1">
    <source>
        <dbReference type="EMBL" id="MDT9001594.1"/>
    </source>
</evidence>
<organism evidence="1 2">
    <name type="scientific">Roseateles aquae</name>
    <dbReference type="NCBI Taxonomy" id="3077235"/>
    <lineage>
        <taxon>Bacteria</taxon>
        <taxon>Pseudomonadati</taxon>
        <taxon>Pseudomonadota</taxon>
        <taxon>Betaproteobacteria</taxon>
        <taxon>Burkholderiales</taxon>
        <taxon>Sphaerotilaceae</taxon>
        <taxon>Roseateles</taxon>
    </lineage>
</organism>
<reference evidence="1" key="1">
    <citation type="submission" date="2023-09" db="EMBL/GenBank/DDBJ databases">
        <title>Paucibacter sp. APW11 Genome sequencing and assembly.</title>
        <authorList>
            <person name="Kim I."/>
        </authorList>
    </citation>
    <scope>NUCLEOTIDE SEQUENCE</scope>
    <source>
        <strain evidence="1">APW11</strain>
    </source>
</reference>
<gene>
    <name evidence="1" type="ORF">RQP53_20120</name>
</gene>
<comment type="caution">
    <text evidence="1">The sequence shown here is derived from an EMBL/GenBank/DDBJ whole genome shotgun (WGS) entry which is preliminary data.</text>
</comment>
<evidence type="ECO:0000313" key="2">
    <source>
        <dbReference type="Proteomes" id="UP001246372"/>
    </source>
</evidence>
<proteinExistence type="predicted"/>
<protein>
    <submittedName>
        <fullName evidence="1">Uncharacterized protein</fullName>
    </submittedName>
</protein>
<dbReference type="Proteomes" id="UP001246372">
    <property type="component" value="Unassembled WGS sequence"/>
</dbReference>
<dbReference type="EMBL" id="JAVXZY010000010">
    <property type="protein sequence ID" value="MDT9001594.1"/>
    <property type="molecule type" value="Genomic_DNA"/>
</dbReference>
<name>A0ABU3PG67_9BURK</name>
<keyword evidence="2" id="KW-1185">Reference proteome</keyword>
<dbReference type="RefSeq" id="WP_315652479.1">
    <property type="nucleotide sequence ID" value="NZ_JAVXZY010000010.1"/>
</dbReference>